<keyword evidence="1" id="KW-0479">Metal-binding</keyword>
<evidence type="ECO:0000256" key="1">
    <source>
        <dbReference type="ARBA" id="ARBA00022723"/>
    </source>
</evidence>
<keyword evidence="2" id="KW-0186">Copper</keyword>
<reference evidence="5" key="1">
    <citation type="submission" date="2022-07" db="EMBL/GenBank/DDBJ databases">
        <title>Phylogenomic reconstructions and comparative analyses of Kickxellomycotina fungi.</title>
        <authorList>
            <person name="Reynolds N.K."/>
            <person name="Stajich J.E."/>
            <person name="Barry K."/>
            <person name="Grigoriev I.V."/>
            <person name="Crous P."/>
            <person name="Smith M.E."/>
        </authorList>
    </citation>
    <scope>NUCLEOTIDE SEQUENCE</scope>
    <source>
        <strain evidence="5">IMI 214461</strain>
    </source>
</reference>
<dbReference type="InterPro" id="IPR050316">
    <property type="entry name" value="Tyrosinase/Hemocyanin"/>
</dbReference>
<dbReference type="InterPro" id="IPR002227">
    <property type="entry name" value="Tyrosinase_Cu-bd"/>
</dbReference>
<dbReference type="Proteomes" id="UP001150907">
    <property type="component" value="Unassembled WGS sequence"/>
</dbReference>
<keyword evidence="6" id="KW-1185">Reference proteome</keyword>
<dbReference type="Pfam" id="PF00264">
    <property type="entry name" value="Tyrosinase"/>
    <property type="match status" value="1"/>
</dbReference>
<evidence type="ECO:0000313" key="5">
    <source>
        <dbReference type="EMBL" id="KAJ2006516.1"/>
    </source>
</evidence>
<dbReference type="PANTHER" id="PTHR11474">
    <property type="entry name" value="TYROSINASE FAMILY MEMBER"/>
    <property type="match status" value="1"/>
</dbReference>
<accession>A0A9W8BKZ5</accession>
<sequence>MRLIFSFLAAAAIALPALSVANAQQTQPACSSIYTRPEILSMSASQWTLTKSVLSAMHRDGWFAWFAQIHDSWFGKIHSSSQFFPFHRRFIYDWERVARGYNGAYVQPYWDETRDYRTPALSQVLTSSWVGGNGQGSNFCVQDGNQAGWNMTYPSDHCFSRNFTNNGNLAPWYSPEYLQSIIERGDSMTTFRFHVELTLHGVVHFNMGGDLFQNYSPNDWIFMLHHANIDRLWWQWQMNNHMWTIEDRNFDNTTTTLSTNIAYYNEPISTVMQLGYGSMCHQYASDPIRPQAHNSTLQNTLINSLPNDVLSTWFPITAKLPAAAAAPNITPDIAASRPGKPIPYPTQFPQDWVKTRSRDPTTVNSIEKDARDFVTAMNNAGYKSPG</sequence>
<evidence type="ECO:0000256" key="2">
    <source>
        <dbReference type="ARBA" id="ARBA00023008"/>
    </source>
</evidence>
<gene>
    <name evidence="5" type="ORF">H4R26_001322</name>
</gene>
<evidence type="ECO:0000259" key="4">
    <source>
        <dbReference type="Pfam" id="PF00264"/>
    </source>
</evidence>
<organism evidence="5 6">
    <name type="scientific">Coemansia thaxteri</name>
    <dbReference type="NCBI Taxonomy" id="2663907"/>
    <lineage>
        <taxon>Eukaryota</taxon>
        <taxon>Fungi</taxon>
        <taxon>Fungi incertae sedis</taxon>
        <taxon>Zoopagomycota</taxon>
        <taxon>Kickxellomycotina</taxon>
        <taxon>Kickxellomycetes</taxon>
        <taxon>Kickxellales</taxon>
        <taxon>Kickxellaceae</taxon>
        <taxon>Coemansia</taxon>
    </lineage>
</organism>
<evidence type="ECO:0000313" key="6">
    <source>
        <dbReference type="Proteomes" id="UP001150907"/>
    </source>
</evidence>
<dbReference type="PRINTS" id="PR00092">
    <property type="entry name" value="TYROSINASE"/>
</dbReference>
<feature type="chain" id="PRO_5040867451" description="Tyrosinase copper-binding domain-containing protein" evidence="3">
    <location>
        <begin position="24"/>
        <end position="386"/>
    </location>
</feature>
<proteinExistence type="predicted"/>
<dbReference type="OrthoDB" id="6132182at2759"/>
<dbReference type="EMBL" id="JANBQF010000057">
    <property type="protein sequence ID" value="KAJ2006516.1"/>
    <property type="molecule type" value="Genomic_DNA"/>
</dbReference>
<dbReference type="Gene3D" id="1.10.1280.10">
    <property type="entry name" value="Di-copper center containing domain from catechol oxidase"/>
    <property type="match status" value="1"/>
</dbReference>
<name>A0A9W8BKZ5_9FUNG</name>
<comment type="caution">
    <text evidence="5">The sequence shown here is derived from an EMBL/GenBank/DDBJ whole genome shotgun (WGS) entry which is preliminary data.</text>
</comment>
<dbReference type="SUPFAM" id="SSF48056">
    <property type="entry name" value="Di-copper centre-containing domain"/>
    <property type="match status" value="1"/>
</dbReference>
<feature type="signal peptide" evidence="3">
    <location>
        <begin position="1"/>
        <end position="23"/>
    </location>
</feature>
<dbReference type="AlphaFoldDB" id="A0A9W8BKZ5"/>
<feature type="domain" description="Tyrosinase copper-binding" evidence="4">
    <location>
        <begin position="66"/>
        <end position="238"/>
    </location>
</feature>
<protein>
    <recommendedName>
        <fullName evidence="4">Tyrosinase copper-binding domain-containing protein</fullName>
    </recommendedName>
</protein>
<dbReference type="GO" id="GO:0016491">
    <property type="term" value="F:oxidoreductase activity"/>
    <property type="evidence" value="ECO:0007669"/>
    <property type="project" value="InterPro"/>
</dbReference>
<evidence type="ECO:0000256" key="3">
    <source>
        <dbReference type="SAM" id="SignalP"/>
    </source>
</evidence>
<dbReference type="GO" id="GO:0046872">
    <property type="term" value="F:metal ion binding"/>
    <property type="evidence" value="ECO:0007669"/>
    <property type="project" value="UniProtKB-KW"/>
</dbReference>
<dbReference type="InterPro" id="IPR008922">
    <property type="entry name" value="Di-copper_centre_dom_sf"/>
</dbReference>
<keyword evidence="3" id="KW-0732">Signal</keyword>
<dbReference type="PANTHER" id="PTHR11474:SF126">
    <property type="entry name" value="TYROSINASE-LIKE PROTEIN TYR-1-RELATED"/>
    <property type="match status" value="1"/>
</dbReference>